<dbReference type="AlphaFoldDB" id="A0A6H1ZAX8"/>
<dbReference type="Gene3D" id="1.10.10.60">
    <property type="entry name" value="Homeodomain-like"/>
    <property type="match status" value="1"/>
</dbReference>
<reference evidence="1" key="1">
    <citation type="submission" date="2020-03" db="EMBL/GenBank/DDBJ databases">
        <title>The deep terrestrial virosphere.</title>
        <authorList>
            <person name="Holmfeldt K."/>
            <person name="Nilsson E."/>
            <person name="Simone D."/>
            <person name="Lopez-Fernandez M."/>
            <person name="Wu X."/>
            <person name="de Brujin I."/>
            <person name="Lundin D."/>
            <person name="Andersson A."/>
            <person name="Bertilsson S."/>
            <person name="Dopson M."/>
        </authorList>
    </citation>
    <scope>NUCLEOTIDE SEQUENCE</scope>
    <source>
        <strain evidence="3">MM171A00166</strain>
        <strain evidence="5">MM415A00140</strain>
        <strain evidence="2">MM415B00227</strain>
        <strain evidence="1">TM448A00134</strain>
        <strain evidence="4">TM448B00166</strain>
    </source>
</reference>
<evidence type="ECO:0000313" key="5">
    <source>
        <dbReference type="EMBL" id="QJI05306.1"/>
    </source>
</evidence>
<protein>
    <submittedName>
        <fullName evidence="1">Putative terminase</fullName>
    </submittedName>
</protein>
<name>A0A6H1ZAX8_9ZZZZ</name>
<evidence type="ECO:0000313" key="4">
    <source>
        <dbReference type="EMBL" id="QJH93960.1"/>
    </source>
</evidence>
<dbReference type="EMBL" id="MT143701">
    <property type="protein sequence ID" value="QJB00790.1"/>
    <property type="molecule type" value="Genomic_DNA"/>
</dbReference>
<evidence type="ECO:0000313" key="1">
    <source>
        <dbReference type="EMBL" id="QJA44688.1"/>
    </source>
</evidence>
<dbReference type="EMBL" id="MT145197">
    <property type="protein sequence ID" value="QJI05306.1"/>
    <property type="molecule type" value="Genomic_DNA"/>
</dbReference>
<accession>A0A6H1ZAX8</accession>
<sequence length="144" mass="16328">MRPTDYSQDVVSAILERLSDGESLRKICDDEAMPARSTVFLWLSRHKEFSDQYTYAREAQADALFDDALAIADTPMIGEKRKVKDDGGIEIMTGDMIEHRRLQVDTRKWMAGKLRPKKYGERLELEHGGQVALVPTINLNAKSS</sequence>
<evidence type="ECO:0000313" key="3">
    <source>
        <dbReference type="EMBL" id="QJB00790.1"/>
    </source>
</evidence>
<dbReference type="EMBL" id="MT141570">
    <property type="protein sequence ID" value="QJA67358.1"/>
    <property type="molecule type" value="Genomic_DNA"/>
</dbReference>
<dbReference type="Pfam" id="PF20901">
    <property type="entry name" value="Sf6_terminase"/>
    <property type="match status" value="1"/>
</dbReference>
<proteinExistence type="predicted"/>
<dbReference type="EMBL" id="MT144594">
    <property type="protein sequence ID" value="QJH93960.1"/>
    <property type="molecule type" value="Genomic_DNA"/>
</dbReference>
<evidence type="ECO:0000313" key="2">
    <source>
        <dbReference type="EMBL" id="QJA67358.1"/>
    </source>
</evidence>
<dbReference type="InterPro" id="IPR048683">
    <property type="entry name" value="Sf6_terminase"/>
</dbReference>
<gene>
    <name evidence="3" type="ORF">MM171A00166_0033</name>
    <name evidence="5" type="ORF">MM415A00140_0056</name>
    <name evidence="2" type="ORF">MM415B00227_0020</name>
    <name evidence="1" type="ORF">TM448A00134_0022</name>
    <name evidence="4" type="ORF">TM448B00166_0004</name>
</gene>
<dbReference type="EMBL" id="MT143979">
    <property type="protein sequence ID" value="QJA44688.1"/>
    <property type="molecule type" value="Genomic_DNA"/>
</dbReference>
<organism evidence="1">
    <name type="scientific">viral metagenome</name>
    <dbReference type="NCBI Taxonomy" id="1070528"/>
    <lineage>
        <taxon>unclassified sequences</taxon>
        <taxon>metagenomes</taxon>
        <taxon>organismal metagenomes</taxon>
    </lineage>
</organism>